<dbReference type="Proteomes" id="UP001432312">
    <property type="component" value="Chromosome"/>
</dbReference>
<dbReference type="RefSeq" id="WP_328740764.1">
    <property type="nucleotide sequence ID" value="NZ_CP108036.1"/>
</dbReference>
<name>A0ABZ1QLC7_9ACTN</name>
<evidence type="ECO:0000313" key="1">
    <source>
        <dbReference type="EMBL" id="WUN83420.1"/>
    </source>
</evidence>
<reference evidence="1" key="1">
    <citation type="submission" date="2022-10" db="EMBL/GenBank/DDBJ databases">
        <title>The complete genomes of actinobacterial strains from the NBC collection.</title>
        <authorList>
            <person name="Joergensen T.S."/>
            <person name="Alvarez Arevalo M."/>
            <person name="Sterndorff E.B."/>
            <person name="Faurdal D."/>
            <person name="Vuksanovic O."/>
            <person name="Mourched A.-S."/>
            <person name="Charusanti P."/>
            <person name="Shaw S."/>
            <person name="Blin K."/>
            <person name="Weber T."/>
        </authorList>
    </citation>
    <scope>NUCLEOTIDE SEQUENCE</scope>
    <source>
        <strain evidence="1">NBC_00303</strain>
    </source>
</reference>
<protein>
    <submittedName>
        <fullName evidence="1">Uncharacterized protein</fullName>
    </submittedName>
</protein>
<evidence type="ECO:0000313" key="2">
    <source>
        <dbReference type="Proteomes" id="UP001432312"/>
    </source>
</evidence>
<accession>A0ABZ1QLC7</accession>
<gene>
    <name evidence="1" type="ORF">OHA91_35860</name>
</gene>
<dbReference type="EMBL" id="CP108036">
    <property type="protein sequence ID" value="WUN83420.1"/>
    <property type="molecule type" value="Genomic_DNA"/>
</dbReference>
<proteinExistence type="predicted"/>
<sequence>MTGVDSSDATLNADLVQDRWRAREAPYGDFIMFGDGSLSVMSFMRSSPADQLHDMRDDVRLVRLRRKPGLGR</sequence>
<dbReference type="GeneID" id="95501543"/>
<keyword evidence="2" id="KW-1185">Reference proteome</keyword>
<organism evidence="1 2">
    <name type="scientific">Streptomyces erythrochromogenes</name>
    <dbReference type="NCBI Taxonomy" id="285574"/>
    <lineage>
        <taxon>Bacteria</taxon>
        <taxon>Bacillati</taxon>
        <taxon>Actinomycetota</taxon>
        <taxon>Actinomycetes</taxon>
        <taxon>Kitasatosporales</taxon>
        <taxon>Streptomycetaceae</taxon>
        <taxon>Streptomyces</taxon>
    </lineage>
</organism>